<dbReference type="RefSeq" id="WP_249972469.1">
    <property type="nucleotide sequence ID" value="NZ_JAMFLZ010000002.1"/>
</dbReference>
<dbReference type="EMBL" id="JAMFLZ010000002">
    <property type="protein sequence ID" value="MCL6294627.1"/>
    <property type="molecule type" value="Genomic_DNA"/>
</dbReference>
<keyword evidence="1" id="KW-0732">Signal</keyword>
<feature type="signal peptide" evidence="1">
    <location>
        <begin position="1"/>
        <end position="22"/>
    </location>
</feature>
<protein>
    <submittedName>
        <fullName evidence="2">PhoX family protein</fullName>
    </submittedName>
</protein>
<comment type="caution">
    <text evidence="2">The sequence shown here is derived from an EMBL/GenBank/DDBJ whole genome shotgun (WGS) entry which is preliminary data.</text>
</comment>
<dbReference type="PROSITE" id="PS51257">
    <property type="entry name" value="PROKAR_LIPOPROTEIN"/>
    <property type="match status" value="1"/>
</dbReference>
<organism evidence="2 3">
    <name type="scientific">Jejuia spongiicola</name>
    <dbReference type="NCBI Taxonomy" id="2942207"/>
    <lineage>
        <taxon>Bacteria</taxon>
        <taxon>Pseudomonadati</taxon>
        <taxon>Bacteroidota</taxon>
        <taxon>Flavobacteriia</taxon>
        <taxon>Flavobacteriales</taxon>
        <taxon>Flavobacteriaceae</taxon>
        <taxon>Jejuia</taxon>
    </lineage>
</organism>
<keyword evidence="3" id="KW-1185">Reference proteome</keyword>
<dbReference type="Proteomes" id="UP001165381">
    <property type="component" value="Unassembled WGS sequence"/>
</dbReference>
<evidence type="ECO:0000313" key="3">
    <source>
        <dbReference type="Proteomes" id="UP001165381"/>
    </source>
</evidence>
<sequence length="509" mass="54776">MKNLFKLFLFLFVTVMVNSTLISCDIESGKDGLNGVDGIDGADGQDGNDGNDGSDASIYLTNSKTPSLLKVTSAFVNLKIFPILSSEDVIPNTPDFVYGSMADGAGLINNGDDTFTLINNIEADYSIARIILNKNLRPVSGEYILNAQATAETAQCSGSLISPEEHGFGPLYLSGGEWGGASKGVFLTDPFKETTDAGTGQMLSAFGQWSTENAVAIGKDAYPNKTVAFIGDDHSDNSVPSGQLGMYVGDRGDLNNGKLYGLKVTSSSITYEVDMTEGIEYDAEFVELTEREISALDTECKTKGVMGFSRLEDIDWRRGSAANQREIYFAVTGRNKSGLVGKGSILGRIYKVTLNDTDPTGACKITCVLDGDKVGGKAEGFHSPDNILVTENYAYIQEDPNGYLDTATNGYAKLYQYNLTNGEIKTVLECDQDRAASLGYGSITRNWEITGMIDVTDVVNNGTNTFLLITQNHGWEPADGTSFTDPNANPDLANRKEGSTLYVIKGLDR</sequence>
<accession>A0ABT0QCB6</accession>
<evidence type="ECO:0000256" key="1">
    <source>
        <dbReference type="SAM" id="SignalP"/>
    </source>
</evidence>
<evidence type="ECO:0000313" key="2">
    <source>
        <dbReference type="EMBL" id="MCL6294627.1"/>
    </source>
</evidence>
<feature type="chain" id="PRO_5046624179" evidence="1">
    <location>
        <begin position="23"/>
        <end position="509"/>
    </location>
</feature>
<reference evidence="2" key="1">
    <citation type="submission" date="2022-05" db="EMBL/GenBank/DDBJ databases">
        <authorList>
            <person name="Park J.-S."/>
        </authorList>
    </citation>
    <scope>NUCLEOTIDE SEQUENCE</scope>
    <source>
        <strain evidence="2">2012CJ34-3</strain>
    </source>
</reference>
<proteinExistence type="predicted"/>
<name>A0ABT0QCB6_9FLAO</name>
<gene>
    <name evidence="2" type="ORF">M3P09_06450</name>
</gene>